<keyword evidence="2" id="KW-1185">Reference proteome</keyword>
<name>A0A5Q0Q7D7_9SPHI</name>
<dbReference type="RefSeq" id="WP_153509693.1">
    <property type="nucleotide sequence ID" value="NZ_CP045652.1"/>
</dbReference>
<sequence length="102" mass="11613">MAFPTLEEVKAHMNLTGIDDFDMILDMYLQAAKADAENISGRNFSNPLDENYEEPNSSIKVAILTRVATSFDCRQDNDEEGQKEAVNASIFIFRQYSKRPIF</sequence>
<proteinExistence type="predicted"/>
<dbReference type="Proteomes" id="UP000326921">
    <property type="component" value="Chromosome"/>
</dbReference>
<dbReference type="CDD" id="cd08054">
    <property type="entry name" value="gp6"/>
    <property type="match status" value="1"/>
</dbReference>
<dbReference type="InterPro" id="IPR006450">
    <property type="entry name" value="Phage_HK97_gp6-like"/>
</dbReference>
<dbReference type="AlphaFoldDB" id="A0A5Q0Q7D7"/>
<evidence type="ECO:0000313" key="1">
    <source>
        <dbReference type="EMBL" id="QGA25373.1"/>
    </source>
</evidence>
<evidence type="ECO:0008006" key="3">
    <source>
        <dbReference type="Google" id="ProtNLM"/>
    </source>
</evidence>
<organism evidence="1 2">
    <name type="scientific">Sphingobacterium zhuxiongii</name>
    <dbReference type="NCBI Taxonomy" id="2662364"/>
    <lineage>
        <taxon>Bacteria</taxon>
        <taxon>Pseudomonadati</taxon>
        <taxon>Bacteroidota</taxon>
        <taxon>Sphingobacteriia</taxon>
        <taxon>Sphingobacteriales</taxon>
        <taxon>Sphingobacteriaceae</taxon>
        <taxon>Sphingobacterium</taxon>
    </lineage>
</organism>
<dbReference type="NCBIfam" id="TIGR01560">
    <property type="entry name" value="put_DNA_pack"/>
    <property type="match status" value="1"/>
</dbReference>
<dbReference type="InterPro" id="IPR021146">
    <property type="entry name" value="Phage_gp6-like_head-tail"/>
</dbReference>
<reference evidence="1 2" key="1">
    <citation type="submission" date="2019-10" db="EMBL/GenBank/DDBJ databases">
        <authorList>
            <person name="Dong K."/>
        </authorList>
    </citation>
    <scope>NUCLEOTIDE SEQUENCE [LARGE SCALE GENOMIC DNA]</scope>
    <source>
        <strain evidence="2">dk4302</strain>
    </source>
</reference>
<accession>A0A5Q0Q7D7</accession>
<dbReference type="Gene3D" id="1.10.3230.30">
    <property type="entry name" value="Phage gp6-like head-tail connector protein"/>
    <property type="match status" value="1"/>
</dbReference>
<evidence type="ECO:0000313" key="2">
    <source>
        <dbReference type="Proteomes" id="UP000326921"/>
    </source>
</evidence>
<dbReference type="KEGG" id="sphe:GFH32_03130"/>
<dbReference type="EMBL" id="CP045652">
    <property type="protein sequence ID" value="QGA25373.1"/>
    <property type="molecule type" value="Genomic_DNA"/>
</dbReference>
<gene>
    <name evidence="1" type="ORF">GFH32_03130</name>
</gene>
<protein>
    <recommendedName>
        <fullName evidence="3">Phage gp6-like head-tail connector protein</fullName>
    </recommendedName>
</protein>
<dbReference type="Pfam" id="PF05135">
    <property type="entry name" value="Phage_connect_1"/>
    <property type="match status" value="1"/>
</dbReference>